<dbReference type="EMBL" id="GGEC01006714">
    <property type="protein sequence ID" value="MBW87197.1"/>
    <property type="molecule type" value="Transcribed_RNA"/>
</dbReference>
<protein>
    <submittedName>
        <fullName evidence="1">Uncharacterized protein</fullName>
    </submittedName>
</protein>
<accession>A0A2P2J176</accession>
<name>A0A2P2J176_RHIMU</name>
<proteinExistence type="predicted"/>
<organism evidence="1">
    <name type="scientific">Rhizophora mucronata</name>
    <name type="common">Asiatic mangrove</name>
    <dbReference type="NCBI Taxonomy" id="61149"/>
    <lineage>
        <taxon>Eukaryota</taxon>
        <taxon>Viridiplantae</taxon>
        <taxon>Streptophyta</taxon>
        <taxon>Embryophyta</taxon>
        <taxon>Tracheophyta</taxon>
        <taxon>Spermatophyta</taxon>
        <taxon>Magnoliopsida</taxon>
        <taxon>eudicotyledons</taxon>
        <taxon>Gunneridae</taxon>
        <taxon>Pentapetalae</taxon>
        <taxon>rosids</taxon>
        <taxon>fabids</taxon>
        <taxon>Malpighiales</taxon>
        <taxon>Rhizophoraceae</taxon>
        <taxon>Rhizophora</taxon>
    </lineage>
</organism>
<evidence type="ECO:0000313" key="1">
    <source>
        <dbReference type="EMBL" id="MBW87197.1"/>
    </source>
</evidence>
<dbReference type="AlphaFoldDB" id="A0A2P2J176"/>
<sequence>MRTPGIIGLSGKCPGKKLSLIVTFLMATAETPGLYSTTLSTKRNGNL</sequence>
<reference evidence="1" key="1">
    <citation type="submission" date="2018-02" db="EMBL/GenBank/DDBJ databases">
        <title>Rhizophora mucronata_Transcriptome.</title>
        <authorList>
            <person name="Meera S.P."/>
            <person name="Sreeshan A."/>
            <person name="Augustine A."/>
        </authorList>
    </citation>
    <scope>NUCLEOTIDE SEQUENCE</scope>
    <source>
        <tissue evidence="1">Leaf</tissue>
    </source>
</reference>